<organism evidence="4 5">
    <name type="scientific">Bifidobacterium samirii</name>
    <dbReference type="NCBI Taxonomy" id="2306974"/>
    <lineage>
        <taxon>Bacteria</taxon>
        <taxon>Bacillati</taxon>
        <taxon>Actinomycetota</taxon>
        <taxon>Actinomycetes</taxon>
        <taxon>Bifidobacteriales</taxon>
        <taxon>Bifidobacteriaceae</taxon>
        <taxon>Bifidobacterium</taxon>
    </lineage>
</organism>
<name>A0A430FWV3_9BIFI</name>
<dbReference type="Pfam" id="PF07859">
    <property type="entry name" value="Abhydrolase_3"/>
    <property type="match status" value="1"/>
</dbReference>
<gene>
    <name evidence="4" type="ORF">D2E24_0055</name>
</gene>
<dbReference type="SUPFAM" id="SSF53474">
    <property type="entry name" value="alpha/beta-Hydrolases"/>
    <property type="match status" value="1"/>
</dbReference>
<dbReference type="Proteomes" id="UP000287470">
    <property type="component" value="Unassembled WGS sequence"/>
</dbReference>
<accession>A0A430FWV3</accession>
<feature type="region of interest" description="Disordered" evidence="2">
    <location>
        <begin position="1"/>
        <end position="34"/>
    </location>
</feature>
<dbReference type="OrthoDB" id="9803828at2"/>
<dbReference type="Gene3D" id="3.40.50.1820">
    <property type="entry name" value="alpha/beta hydrolase"/>
    <property type="match status" value="1"/>
</dbReference>
<feature type="domain" description="Alpha/beta hydrolase fold-3" evidence="3">
    <location>
        <begin position="136"/>
        <end position="352"/>
    </location>
</feature>
<proteinExistence type="predicted"/>
<dbReference type="InterPro" id="IPR013094">
    <property type="entry name" value="AB_hydrolase_3"/>
</dbReference>
<dbReference type="EMBL" id="QXGK01000001">
    <property type="protein sequence ID" value="RSX58759.1"/>
    <property type="molecule type" value="Genomic_DNA"/>
</dbReference>
<evidence type="ECO:0000313" key="4">
    <source>
        <dbReference type="EMBL" id="RSX58759.1"/>
    </source>
</evidence>
<protein>
    <submittedName>
        <fullName evidence="4">Lipase</fullName>
    </submittedName>
</protein>
<dbReference type="InterPro" id="IPR029058">
    <property type="entry name" value="AB_hydrolase_fold"/>
</dbReference>
<feature type="compositionally biased region" description="Basic and acidic residues" evidence="2">
    <location>
        <begin position="9"/>
        <end position="21"/>
    </location>
</feature>
<evidence type="ECO:0000256" key="2">
    <source>
        <dbReference type="SAM" id="MobiDB-lite"/>
    </source>
</evidence>
<evidence type="ECO:0000313" key="5">
    <source>
        <dbReference type="Proteomes" id="UP000287470"/>
    </source>
</evidence>
<dbReference type="PANTHER" id="PTHR48081">
    <property type="entry name" value="AB HYDROLASE SUPERFAMILY PROTEIN C4A8.06C"/>
    <property type="match status" value="1"/>
</dbReference>
<keyword evidence="1" id="KW-0378">Hydrolase</keyword>
<evidence type="ECO:0000256" key="1">
    <source>
        <dbReference type="ARBA" id="ARBA00022801"/>
    </source>
</evidence>
<dbReference type="AlphaFoldDB" id="A0A430FWV3"/>
<keyword evidence="5" id="KW-1185">Reference proteome</keyword>
<dbReference type="GO" id="GO:0016787">
    <property type="term" value="F:hydrolase activity"/>
    <property type="evidence" value="ECO:0007669"/>
    <property type="project" value="UniProtKB-KW"/>
</dbReference>
<reference evidence="4 5" key="1">
    <citation type="submission" date="2018-09" db="EMBL/GenBank/DDBJ databases">
        <title>Characterization of the phylogenetic diversity of five novel species belonging to the genus Bifidobacterium.</title>
        <authorList>
            <person name="Lugli G.A."/>
            <person name="Duranti S."/>
            <person name="Milani C."/>
        </authorList>
    </citation>
    <scope>NUCLEOTIDE SEQUENCE [LARGE SCALE GENOMIC DNA]</scope>
    <source>
        <strain evidence="4 5">2033B</strain>
    </source>
</reference>
<sequence length="383" mass="40950">MAAITTAEGHGRTGGDAHDDGIDAAGAAGGGAARPIDPVLKERFERWTEIDADLDGLDEATAERFRRNRYDTALFDLPRSEYWHDPESVDAICDIPYLPDGGYDREAGQCRGHLLDIYLPHEAVVRGGHTTPVYIDIHGGGFTYGYKELNRNFNTHLAARGFAVASLNYRPAPQTGLKGQLADVQAALRWLRDHLGEYPVNPDAVFVTGDSAGGALALLTLAIEANADAARAFGVEKPSGIGFKGGALVCGVYSLASPDAARAAGFGGVGYDPAKRTMLEAMLGESFFDGLDDADPTWLTAEGIVANADLPPLFVLTAGDDFLEADALGLCAALSRKGADFELSDVKPGRHETLGHVYPVGMTWLDESQRALDDIRCFSYDRC</sequence>
<dbReference type="InterPro" id="IPR050300">
    <property type="entry name" value="GDXG_lipolytic_enzyme"/>
</dbReference>
<comment type="caution">
    <text evidence="4">The sequence shown here is derived from an EMBL/GenBank/DDBJ whole genome shotgun (WGS) entry which is preliminary data.</text>
</comment>
<evidence type="ECO:0000259" key="3">
    <source>
        <dbReference type="Pfam" id="PF07859"/>
    </source>
</evidence>
<dbReference type="RefSeq" id="WP_125967335.1">
    <property type="nucleotide sequence ID" value="NZ_QXGK01000001.1"/>
</dbReference>